<accession>A1AKN3</accession>
<sequence>MELNTAITKFKPLSQKVLRRLADDSIIEFPLTDSDQMLLSGLCRIWTDEWYVAQMNKTFKPDKRAVMLAFPNFGKIERYILSNYLNLKPGAKLRSRDMANRIRQHFKVEYPQFKIHRVRQAAYNLRRYSRSGSRKHTLIQLAILEGSHDNFWT</sequence>
<gene>
    <name evidence="1" type="ordered locus">Ppro_0268</name>
</gene>
<dbReference type="EMBL" id="CP000482">
    <property type="protein sequence ID" value="ABK97903.1"/>
    <property type="molecule type" value="Genomic_DNA"/>
</dbReference>
<dbReference type="AlphaFoldDB" id="A1AKN3"/>
<protein>
    <submittedName>
        <fullName evidence="1">Uncharacterized protein</fullName>
    </submittedName>
</protein>
<dbReference type="Proteomes" id="UP000006732">
    <property type="component" value="Chromosome"/>
</dbReference>
<dbReference type="STRING" id="338966.Ppro_0268"/>
<proteinExistence type="predicted"/>
<dbReference type="RefSeq" id="WP_011734217.1">
    <property type="nucleotide sequence ID" value="NC_008609.1"/>
</dbReference>
<dbReference type="KEGG" id="ppd:Ppro_0268"/>
<reference evidence="1 2" key="1">
    <citation type="submission" date="2006-10" db="EMBL/GenBank/DDBJ databases">
        <title>Complete sequence of chromosome of Pelobacter propionicus DSM 2379.</title>
        <authorList>
            <consortium name="US DOE Joint Genome Institute"/>
            <person name="Copeland A."/>
            <person name="Lucas S."/>
            <person name="Lapidus A."/>
            <person name="Barry K."/>
            <person name="Detter J.C."/>
            <person name="Glavina del Rio T."/>
            <person name="Hammon N."/>
            <person name="Israni S."/>
            <person name="Dalin E."/>
            <person name="Tice H."/>
            <person name="Pitluck S."/>
            <person name="Saunders E."/>
            <person name="Brettin T."/>
            <person name="Bruce D."/>
            <person name="Han C."/>
            <person name="Tapia R."/>
            <person name="Schmutz J."/>
            <person name="Larimer F."/>
            <person name="Land M."/>
            <person name="Hauser L."/>
            <person name="Kyrpides N."/>
            <person name="Kim E."/>
            <person name="Lovley D."/>
            <person name="Richardson P."/>
        </authorList>
    </citation>
    <scope>NUCLEOTIDE SEQUENCE [LARGE SCALE GENOMIC DNA]</scope>
    <source>
        <strain evidence="2">DSM 2379 / NBRC 103807 / OttBd1</strain>
    </source>
</reference>
<dbReference type="eggNOG" id="ENOG50341AA">
    <property type="taxonomic scope" value="Bacteria"/>
</dbReference>
<dbReference type="HOGENOM" id="CLU_1710660_0_0_7"/>
<name>A1AKN3_PELPD</name>
<dbReference type="OrthoDB" id="5395712at2"/>
<evidence type="ECO:0000313" key="1">
    <source>
        <dbReference type="EMBL" id="ABK97903.1"/>
    </source>
</evidence>
<evidence type="ECO:0000313" key="2">
    <source>
        <dbReference type="Proteomes" id="UP000006732"/>
    </source>
</evidence>
<organism evidence="1 2">
    <name type="scientific">Pelobacter propionicus (strain DSM 2379 / NBRC 103807 / OttBd1)</name>
    <dbReference type="NCBI Taxonomy" id="338966"/>
    <lineage>
        <taxon>Bacteria</taxon>
        <taxon>Pseudomonadati</taxon>
        <taxon>Thermodesulfobacteriota</taxon>
        <taxon>Desulfuromonadia</taxon>
        <taxon>Desulfuromonadales</taxon>
        <taxon>Desulfuromonadaceae</taxon>
        <taxon>Pelobacter</taxon>
    </lineage>
</organism>
<keyword evidence="2" id="KW-1185">Reference proteome</keyword>